<protein>
    <submittedName>
        <fullName evidence="2">Uncharacterized protein</fullName>
    </submittedName>
</protein>
<name>A0A8T0NMM0_PANVG</name>
<dbReference type="AlphaFoldDB" id="A0A8T0NMM0"/>
<evidence type="ECO:0000313" key="3">
    <source>
        <dbReference type="Proteomes" id="UP000823388"/>
    </source>
</evidence>
<organism evidence="2 3">
    <name type="scientific">Panicum virgatum</name>
    <name type="common">Blackwell switchgrass</name>
    <dbReference type="NCBI Taxonomy" id="38727"/>
    <lineage>
        <taxon>Eukaryota</taxon>
        <taxon>Viridiplantae</taxon>
        <taxon>Streptophyta</taxon>
        <taxon>Embryophyta</taxon>
        <taxon>Tracheophyta</taxon>
        <taxon>Spermatophyta</taxon>
        <taxon>Magnoliopsida</taxon>
        <taxon>Liliopsida</taxon>
        <taxon>Poales</taxon>
        <taxon>Poaceae</taxon>
        <taxon>PACMAD clade</taxon>
        <taxon>Panicoideae</taxon>
        <taxon>Panicodae</taxon>
        <taxon>Paniceae</taxon>
        <taxon>Panicinae</taxon>
        <taxon>Panicum</taxon>
        <taxon>Panicum sect. Hiantes</taxon>
    </lineage>
</organism>
<dbReference type="EMBL" id="CM029053">
    <property type="protein sequence ID" value="KAG2548396.1"/>
    <property type="molecule type" value="Genomic_DNA"/>
</dbReference>
<dbReference type="Proteomes" id="UP000823388">
    <property type="component" value="Chromosome 9K"/>
</dbReference>
<accession>A0A8T0NMM0</accession>
<gene>
    <name evidence="2" type="ORF">PVAP13_9KG183585</name>
</gene>
<sequence length="217" mass="24173">MNSNSGRVLRSNARRRTPLSNSLRTDHNRSTTELYSPRNAPTSHTTRYDAATSATGAHDALQRAPAATGDAAPNAPASNGLQRPRVRRESPPSIAATITSTIGSRSLCAHTHLTRPRARTRVHRILARTHAARHGRTHARTHAHTLRPAARHERAGFILTSFLSFFFVLLKSCTAVENTEMNHMEHQSHSTSSMSFLRTCAYYLPRAIMRYMPTRTM</sequence>
<feature type="compositionally biased region" description="Polar residues" evidence="1">
    <location>
        <begin position="31"/>
        <end position="45"/>
    </location>
</feature>
<keyword evidence="3" id="KW-1185">Reference proteome</keyword>
<feature type="compositionally biased region" description="Low complexity" evidence="1">
    <location>
        <begin position="64"/>
        <end position="77"/>
    </location>
</feature>
<feature type="region of interest" description="Disordered" evidence="1">
    <location>
        <begin position="1"/>
        <end position="92"/>
    </location>
</feature>
<comment type="caution">
    <text evidence="2">The sequence shown here is derived from an EMBL/GenBank/DDBJ whole genome shotgun (WGS) entry which is preliminary data.</text>
</comment>
<evidence type="ECO:0000313" key="2">
    <source>
        <dbReference type="EMBL" id="KAG2548396.1"/>
    </source>
</evidence>
<proteinExistence type="predicted"/>
<reference evidence="2" key="1">
    <citation type="submission" date="2020-05" db="EMBL/GenBank/DDBJ databases">
        <title>WGS assembly of Panicum virgatum.</title>
        <authorList>
            <person name="Lovell J.T."/>
            <person name="Jenkins J."/>
            <person name="Shu S."/>
            <person name="Juenger T.E."/>
            <person name="Schmutz J."/>
        </authorList>
    </citation>
    <scope>NUCLEOTIDE SEQUENCE</scope>
    <source>
        <strain evidence="2">AP13</strain>
    </source>
</reference>
<evidence type="ECO:0000256" key="1">
    <source>
        <dbReference type="SAM" id="MobiDB-lite"/>
    </source>
</evidence>